<dbReference type="InterPro" id="IPR013520">
    <property type="entry name" value="Ribonucl_H"/>
</dbReference>
<dbReference type="GO" id="GO:0005524">
    <property type="term" value="F:ATP binding"/>
    <property type="evidence" value="ECO:0007669"/>
    <property type="project" value="UniProtKB-UniRule"/>
</dbReference>
<dbReference type="InterPro" id="IPR014001">
    <property type="entry name" value="Helicase_ATP-bd"/>
</dbReference>
<name>A0A0R2B0U2_9LACO</name>
<dbReference type="HAMAP" id="MF_02206">
    <property type="entry name" value="DinG_exonucl"/>
    <property type="match status" value="1"/>
</dbReference>
<evidence type="ECO:0000313" key="14">
    <source>
        <dbReference type="Proteomes" id="UP000051672"/>
    </source>
</evidence>
<gene>
    <name evidence="10 11" type="primary">dinG</name>
    <name evidence="13" type="ORF">FC34_GL000387</name>
</gene>
<dbReference type="GO" id="GO:0003677">
    <property type="term" value="F:DNA binding"/>
    <property type="evidence" value="ECO:0007669"/>
    <property type="project" value="InterPro"/>
</dbReference>
<accession>A0A0R2B0U2</accession>
<evidence type="ECO:0000256" key="9">
    <source>
        <dbReference type="ARBA" id="ARBA00022932"/>
    </source>
</evidence>
<keyword evidence="14" id="KW-1185">Reference proteome</keyword>
<dbReference type="PANTHER" id="PTHR11472">
    <property type="entry name" value="DNA REPAIR DEAD HELICASE RAD3/XP-D SUBFAMILY MEMBER"/>
    <property type="match status" value="1"/>
</dbReference>
<dbReference type="Proteomes" id="UP000051672">
    <property type="component" value="Unassembled WGS sequence"/>
</dbReference>
<dbReference type="GO" id="GO:0003887">
    <property type="term" value="F:DNA-directed DNA polymerase activity"/>
    <property type="evidence" value="ECO:0007669"/>
    <property type="project" value="UniProtKB-KW"/>
</dbReference>
<dbReference type="PANTHER" id="PTHR11472:SF34">
    <property type="entry name" value="REGULATOR OF TELOMERE ELONGATION HELICASE 1"/>
    <property type="match status" value="1"/>
</dbReference>
<dbReference type="SMART" id="SM00491">
    <property type="entry name" value="HELICc2"/>
    <property type="match status" value="1"/>
</dbReference>
<proteinExistence type="inferred from homology"/>
<evidence type="ECO:0000256" key="4">
    <source>
        <dbReference type="ARBA" id="ARBA00022722"/>
    </source>
</evidence>
<dbReference type="Pfam" id="PF13307">
    <property type="entry name" value="Helicase_C_2"/>
    <property type="match status" value="1"/>
</dbReference>
<dbReference type="InterPro" id="IPR006555">
    <property type="entry name" value="ATP-dep_Helicase_C"/>
</dbReference>
<reference evidence="13 14" key="1">
    <citation type="journal article" date="2015" name="Genome Announc.">
        <title>Expanding the biotechnology potential of lactobacilli through comparative genomics of 213 strains and associated genera.</title>
        <authorList>
            <person name="Sun Z."/>
            <person name="Harris H.M."/>
            <person name="McCann A."/>
            <person name="Guo C."/>
            <person name="Argimon S."/>
            <person name="Zhang W."/>
            <person name="Yang X."/>
            <person name="Jeffery I.B."/>
            <person name="Cooney J.C."/>
            <person name="Kagawa T.F."/>
            <person name="Liu W."/>
            <person name="Song Y."/>
            <person name="Salvetti E."/>
            <person name="Wrobel A."/>
            <person name="Rasinkangas P."/>
            <person name="Parkhill J."/>
            <person name="Rea M.C."/>
            <person name="O'Sullivan O."/>
            <person name="Ritari J."/>
            <person name="Douillard F.P."/>
            <person name="Paul Ross R."/>
            <person name="Yang R."/>
            <person name="Briner A.E."/>
            <person name="Felis G.E."/>
            <person name="de Vos W.M."/>
            <person name="Barrangou R."/>
            <person name="Klaenhammer T.R."/>
            <person name="Caufield P.W."/>
            <person name="Cui Y."/>
            <person name="Zhang H."/>
            <person name="O'Toole P.W."/>
        </authorList>
    </citation>
    <scope>NUCLEOTIDE SEQUENCE [LARGE SCALE GENOMIC DNA]</scope>
    <source>
        <strain evidence="13 14">DSM 23927</strain>
    </source>
</reference>
<keyword evidence="2" id="KW-0548">Nucleotidyltransferase</keyword>
<feature type="domain" description="Helicase ATP-binding" evidence="12">
    <location>
        <begin position="241"/>
        <end position="522"/>
    </location>
</feature>
<dbReference type="GO" id="GO:0008408">
    <property type="term" value="F:3'-5' exonuclease activity"/>
    <property type="evidence" value="ECO:0007669"/>
    <property type="project" value="UniProtKB-UniRule"/>
</dbReference>
<dbReference type="InterPro" id="IPR006310">
    <property type="entry name" value="DinG"/>
</dbReference>
<comment type="similarity">
    <text evidence="10 11">Belongs to the helicase family. DinG subfamily. Type 2 sub-subfamily.</text>
</comment>
<feature type="short sequence motif" description="DEAH box" evidence="10">
    <location>
        <begin position="453"/>
        <end position="456"/>
    </location>
</feature>
<evidence type="ECO:0000256" key="5">
    <source>
        <dbReference type="ARBA" id="ARBA00022741"/>
    </source>
</evidence>
<keyword evidence="6 10" id="KW-0378">Hydrolase</keyword>
<dbReference type="RefSeq" id="WP_057893698.1">
    <property type="nucleotide sequence ID" value="NZ_AYZQ01000001.1"/>
</dbReference>
<evidence type="ECO:0000256" key="7">
    <source>
        <dbReference type="ARBA" id="ARBA00022839"/>
    </source>
</evidence>
<keyword evidence="9" id="KW-0239">DNA-directed DNA polymerase</keyword>
<dbReference type="AlphaFoldDB" id="A0A0R2B0U2"/>
<dbReference type="Gene3D" id="3.40.50.300">
    <property type="entry name" value="P-loop containing nucleotide triphosphate hydrolases"/>
    <property type="match status" value="2"/>
</dbReference>
<dbReference type="CDD" id="cd06127">
    <property type="entry name" value="DEDDh"/>
    <property type="match status" value="1"/>
</dbReference>
<dbReference type="InterPro" id="IPR012337">
    <property type="entry name" value="RNaseH-like_sf"/>
</dbReference>
<keyword evidence="8 10" id="KW-0067">ATP-binding</keyword>
<dbReference type="InterPro" id="IPR014013">
    <property type="entry name" value="Helic_SF1/SF2_ATP-bd_DinG/Rad3"/>
</dbReference>
<dbReference type="PATRIC" id="fig|1423727.3.peg.389"/>
<dbReference type="GO" id="GO:0003678">
    <property type="term" value="F:DNA helicase activity"/>
    <property type="evidence" value="ECO:0007669"/>
    <property type="project" value="TreeGrafter"/>
</dbReference>
<keyword evidence="4 10" id="KW-0540">Nuclease</keyword>
<comment type="function">
    <text evidence="10 11">3'-5' exonuclease.</text>
</comment>
<dbReference type="OrthoDB" id="9803913at2"/>
<keyword evidence="7 10" id="KW-0269">Exonuclease</keyword>
<dbReference type="InterPro" id="IPR006054">
    <property type="entry name" value="DnaQ"/>
</dbReference>
<dbReference type="PROSITE" id="PS51193">
    <property type="entry name" value="HELICASE_ATP_BIND_2"/>
    <property type="match status" value="1"/>
</dbReference>
<evidence type="ECO:0000256" key="11">
    <source>
        <dbReference type="RuleBase" id="RU364106"/>
    </source>
</evidence>
<keyword evidence="1" id="KW-0808">Transferase</keyword>
<dbReference type="Pfam" id="PF00929">
    <property type="entry name" value="RNase_T"/>
    <property type="match status" value="1"/>
</dbReference>
<evidence type="ECO:0000256" key="1">
    <source>
        <dbReference type="ARBA" id="ARBA00022679"/>
    </source>
</evidence>
<sequence>MKPDTIYAVIDLETTGTSVKDGDRIIQIGCALVQNGQVIQTLSQLINPDRHVPFTIQKLTGITPKTLLTAPYFEEIGPTLAAMLEDTVIVAHNVNFDYPFLSAELERIGHAPLNNLAIDTVELAQVLLPTMGSFRLSDLTSHLNIEHDNPHQADSDAISTAKLFLKLTKRFQNLPSAVQQQLAHLGSALLRNTGDYLTQLVTPDRPLADNLVQVGPFVLRRQQALQQPLAKGSYPADEAQKRSRLRPQLKFRKTQAKMMDAVYQHAPSIDPLFIEAGTGLGKTLGYLVPYAYLASSSKKLVVTTATLVLQTQMIEQAIPQLNRIVGFDVPAVAIKSPRHYVDLYKLAMSLRQDEPNRLTRVLQMKLLVWLTLTATGDLDELHLTNYQAPLFNQIQHSGQIGTQTTNPFFEVDFYANLLKQVEAASIVITNHAFFSRHDLHDLPLGQKPYLVVDEAHRLADNATSAFSDQLNLGKLKHRLTQLRHAIDHQDSQDLKHVYQGNRVMTQRLVAMLTTAESIQTRIEGMQVYLYRRFFKQRKHVPANLEIVLNPETTQQLFKRFSQGLKQLSQWLPDLMHEANAVAVDFVAHRDQFLISDYATFQDLEAASTGLGRSLDQLTRLIAQEAELEAGVSRMLSLQMRHLDDVTSLAPHWQAISVSEDLQALLATYQAPVFTSATLMVNRSFDFVASQIGYQTLTDSETLRLRSPFHYRDQAQVFLAEDAPVIADMTDWQYADYLANTIEQLADNEAQTIILFNSLSVIAAVYSRLTQRPIASRKEILAQGVTGSAEKIAKRFAIGQQSLLLGAASFFEGIDYPDRLLQIVILTRLPFDAPDQPLVKARYQQLREQGLDPFVSDAIPRATMRLRQSFGRLIRTSHDRGVFIVLDPRLATTKFGRSMQKSLPNIKPKQLPTADIAELTADWLNLNPEEDDHA</sequence>
<protein>
    <recommendedName>
        <fullName evidence="10 11">3'-5' exonuclease DinG</fullName>
        <ecNumber evidence="10 11">3.1.-.-</ecNumber>
    </recommendedName>
</protein>
<evidence type="ECO:0000256" key="8">
    <source>
        <dbReference type="ARBA" id="ARBA00022840"/>
    </source>
</evidence>
<evidence type="ECO:0000256" key="3">
    <source>
        <dbReference type="ARBA" id="ARBA00022705"/>
    </source>
</evidence>
<feature type="binding site" evidence="10">
    <location>
        <begin position="276"/>
        <end position="283"/>
    </location>
    <ligand>
        <name>ATP</name>
        <dbReference type="ChEBI" id="CHEBI:30616"/>
    </ligand>
</feature>
<dbReference type="InterPro" id="IPR027417">
    <property type="entry name" value="P-loop_NTPase"/>
</dbReference>
<dbReference type="NCBIfam" id="TIGR01407">
    <property type="entry name" value="dinG_rel"/>
    <property type="match status" value="1"/>
</dbReference>
<dbReference type="SMART" id="SM00487">
    <property type="entry name" value="DEXDc"/>
    <property type="match status" value="1"/>
</dbReference>
<keyword evidence="13" id="KW-0347">Helicase</keyword>
<keyword evidence="5 10" id="KW-0547">Nucleotide-binding</keyword>
<dbReference type="InterPro" id="IPR036397">
    <property type="entry name" value="RNaseH_sf"/>
</dbReference>
<dbReference type="GO" id="GO:0006260">
    <property type="term" value="P:DNA replication"/>
    <property type="evidence" value="ECO:0007669"/>
    <property type="project" value="UniProtKB-KW"/>
</dbReference>
<dbReference type="FunFam" id="3.30.420.10:FF:000045">
    <property type="entry name" value="3'-5' exonuclease DinG"/>
    <property type="match status" value="1"/>
</dbReference>
<evidence type="ECO:0000313" key="13">
    <source>
        <dbReference type="EMBL" id="KRM72677.1"/>
    </source>
</evidence>
<evidence type="ECO:0000256" key="6">
    <source>
        <dbReference type="ARBA" id="ARBA00022801"/>
    </source>
</evidence>
<dbReference type="Gene3D" id="3.30.420.10">
    <property type="entry name" value="Ribonuclease H-like superfamily/Ribonuclease H"/>
    <property type="match status" value="1"/>
</dbReference>
<dbReference type="GO" id="GO:0016818">
    <property type="term" value="F:hydrolase activity, acting on acid anhydrides, in phosphorus-containing anhydrides"/>
    <property type="evidence" value="ECO:0007669"/>
    <property type="project" value="InterPro"/>
</dbReference>
<dbReference type="SUPFAM" id="SSF52540">
    <property type="entry name" value="P-loop containing nucleoside triphosphate hydrolases"/>
    <property type="match status" value="1"/>
</dbReference>
<organism evidence="13 14">
    <name type="scientific">Lacticaseibacillus brantae DSM 23927</name>
    <dbReference type="NCBI Taxonomy" id="1423727"/>
    <lineage>
        <taxon>Bacteria</taxon>
        <taxon>Bacillati</taxon>
        <taxon>Bacillota</taxon>
        <taxon>Bacilli</taxon>
        <taxon>Lactobacillales</taxon>
        <taxon>Lactobacillaceae</taxon>
        <taxon>Lacticaseibacillus</taxon>
    </lineage>
</organism>
<dbReference type="NCBIfam" id="TIGR00573">
    <property type="entry name" value="dnaq"/>
    <property type="match status" value="1"/>
</dbReference>
<dbReference type="SMART" id="SM00479">
    <property type="entry name" value="EXOIII"/>
    <property type="match status" value="1"/>
</dbReference>
<comment type="caution">
    <text evidence="13">The sequence shown here is derived from an EMBL/GenBank/DDBJ whole genome shotgun (WGS) entry which is preliminary data.</text>
</comment>
<dbReference type="EC" id="3.1.-.-" evidence="10 11"/>
<evidence type="ECO:0000256" key="2">
    <source>
        <dbReference type="ARBA" id="ARBA00022695"/>
    </source>
</evidence>
<evidence type="ECO:0000259" key="12">
    <source>
        <dbReference type="PROSITE" id="PS51193"/>
    </source>
</evidence>
<dbReference type="STRING" id="1423727.FC34_GL000387"/>
<dbReference type="EMBL" id="AYZQ01000001">
    <property type="protein sequence ID" value="KRM72677.1"/>
    <property type="molecule type" value="Genomic_DNA"/>
</dbReference>
<dbReference type="SUPFAM" id="SSF53098">
    <property type="entry name" value="Ribonuclease H-like"/>
    <property type="match status" value="1"/>
</dbReference>
<evidence type="ECO:0000256" key="10">
    <source>
        <dbReference type="HAMAP-Rule" id="MF_02206"/>
    </source>
</evidence>
<keyword evidence="3" id="KW-0235">DNA replication</keyword>
<dbReference type="InterPro" id="IPR045028">
    <property type="entry name" value="DinG/Rad3-like"/>
</dbReference>